<protein>
    <submittedName>
        <fullName evidence="3">Uncharacterized protein</fullName>
    </submittedName>
</protein>
<evidence type="ECO:0000256" key="1">
    <source>
        <dbReference type="SAM" id="Coils"/>
    </source>
</evidence>
<evidence type="ECO:0000256" key="2">
    <source>
        <dbReference type="SAM" id="MobiDB-lite"/>
    </source>
</evidence>
<evidence type="ECO:0000313" key="3">
    <source>
        <dbReference type="EMBL" id="CAK7228704.1"/>
    </source>
</evidence>
<evidence type="ECO:0000313" key="4">
    <source>
        <dbReference type="Proteomes" id="UP001642405"/>
    </source>
</evidence>
<reference evidence="3 4" key="1">
    <citation type="submission" date="2024-01" db="EMBL/GenBank/DDBJ databases">
        <authorList>
            <person name="Allen C."/>
            <person name="Tagirdzhanova G."/>
        </authorList>
    </citation>
    <scope>NUCLEOTIDE SEQUENCE [LARGE SCALE GENOMIC DNA]</scope>
</reference>
<keyword evidence="4" id="KW-1185">Reference proteome</keyword>
<sequence>MSSPQDSPSLQGYFNSSSSPIAADYNAATRNAGRSAKQHDWKQWDKDDNSGAFFAVNESDYVWHRPTFKQIVESLQVAVVSSETVTAAPRTSPPWKKISAPKPSAMSRMWRRPSAPILSNPSTFGPEYPIPGRYRSHIMRAIEGMHDIQEAYDSARDRATEVEEAYGRVLHQFSELSLEWAAREQELEGEVQRLRDELLVAKKLSPE</sequence>
<dbReference type="Proteomes" id="UP001642405">
    <property type="component" value="Unassembled WGS sequence"/>
</dbReference>
<name>A0ABP0CBT2_9PEZI</name>
<feature type="region of interest" description="Disordered" evidence="2">
    <location>
        <begin position="25"/>
        <end position="44"/>
    </location>
</feature>
<organism evidence="3 4">
    <name type="scientific">Sporothrix curviconia</name>
    <dbReference type="NCBI Taxonomy" id="1260050"/>
    <lineage>
        <taxon>Eukaryota</taxon>
        <taxon>Fungi</taxon>
        <taxon>Dikarya</taxon>
        <taxon>Ascomycota</taxon>
        <taxon>Pezizomycotina</taxon>
        <taxon>Sordariomycetes</taxon>
        <taxon>Sordariomycetidae</taxon>
        <taxon>Ophiostomatales</taxon>
        <taxon>Ophiostomataceae</taxon>
        <taxon>Sporothrix</taxon>
    </lineage>
</organism>
<gene>
    <name evidence="3" type="ORF">SCUCBS95973_006971</name>
</gene>
<accession>A0ABP0CBT2</accession>
<dbReference type="EMBL" id="CAWUHB010000045">
    <property type="protein sequence ID" value="CAK7228704.1"/>
    <property type="molecule type" value="Genomic_DNA"/>
</dbReference>
<comment type="caution">
    <text evidence="3">The sequence shown here is derived from an EMBL/GenBank/DDBJ whole genome shotgun (WGS) entry which is preliminary data.</text>
</comment>
<keyword evidence="1" id="KW-0175">Coiled coil</keyword>
<proteinExistence type="predicted"/>
<feature type="coiled-coil region" evidence="1">
    <location>
        <begin position="145"/>
        <end position="204"/>
    </location>
</feature>